<feature type="domain" description="F-box/LRR-repeat protein 15-like leucin rich repeat" evidence="3">
    <location>
        <begin position="325"/>
        <end position="525"/>
    </location>
</feature>
<feature type="region of interest" description="Disordered" evidence="1">
    <location>
        <begin position="102"/>
        <end position="122"/>
    </location>
</feature>
<protein>
    <submittedName>
        <fullName evidence="5">F-box/LRR-repeat protein 4 isoform X3</fullName>
    </submittedName>
</protein>
<dbReference type="GO" id="GO:0019005">
    <property type="term" value="C:SCF ubiquitin ligase complex"/>
    <property type="evidence" value="ECO:0007669"/>
    <property type="project" value="TreeGrafter"/>
</dbReference>
<dbReference type="FunFam" id="3.80.10.10:FF:000651">
    <property type="entry name" value="F-box/LRR-repeat protein 4"/>
    <property type="match status" value="1"/>
</dbReference>
<dbReference type="Proteomes" id="UP000515151">
    <property type="component" value="Chromosome 1"/>
</dbReference>
<dbReference type="InterPro" id="IPR036047">
    <property type="entry name" value="F-box-like_dom_sf"/>
</dbReference>
<dbReference type="PANTHER" id="PTHR13318">
    <property type="entry name" value="PARTNER OF PAIRED, ISOFORM B-RELATED"/>
    <property type="match status" value="1"/>
</dbReference>
<keyword evidence="4" id="KW-1185">Reference proteome</keyword>
<dbReference type="RefSeq" id="XP_031377545.1">
    <property type="nucleotide sequence ID" value="XM_031521685.1"/>
</dbReference>
<dbReference type="InterPro" id="IPR006553">
    <property type="entry name" value="Leu-rich_rpt_Cys-con_subtyp"/>
</dbReference>
<reference evidence="5" key="2">
    <citation type="submission" date="2025-08" db="UniProtKB">
        <authorList>
            <consortium name="RefSeq"/>
        </authorList>
    </citation>
    <scope>IDENTIFICATION</scope>
    <source>
        <tissue evidence="5">Leaf</tissue>
    </source>
</reference>
<evidence type="ECO:0000259" key="3">
    <source>
        <dbReference type="Pfam" id="PF25372"/>
    </source>
</evidence>
<reference evidence="4" key="1">
    <citation type="journal article" date="2020" name="Plant Biotechnol. J.">
        <title>The pomegranate (Punica granatum L.) draft genome dissects genetic divergence between soft- and hard-seeded cultivars.</title>
        <authorList>
            <person name="Luo X."/>
            <person name="Li H."/>
            <person name="Wu Z."/>
            <person name="Yao W."/>
            <person name="Zhao P."/>
            <person name="Cao D."/>
            <person name="Yu H."/>
            <person name="Li K."/>
            <person name="Poudel K."/>
            <person name="Zhao D."/>
            <person name="Zhang F."/>
            <person name="Xia X."/>
            <person name="Chen L."/>
            <person name="Wang Q."/>
            <person name="Jing D."/>
            <person name="Cao S."/>
        </authorList>
    </citation>
    <scope>NUCLEOTIDE SEQUENCE [LARGE SCALE GENOMIC DNA]</scope>
    <source>
        <strain evidence="4">cv. Tunisia</strain>
    </source>
</reference>
<dbReference type="InterPro" id="IPR032675">
    <property type="entry name" value="LRR_dom_sf"/>
</dbReference>
<dbReference type="SUPFAM" id="SSF52047">
    <property type="entry name" value="RNI-like"/>
    <property type="match status" value="1"/>
</dbReference>
<evidence type="ECO:0000256" key="1">
    <source>
        <dbReference type="SAM" id="MobiDB-lite"/>
    </source>
</evidence>
<evidence type="ECO:0000313" key="5">
    <source>
        <dbReference type="RefSeq" id="XP_031377545.1"/>
    </source>
</evidence>
<dbReference type="Gene3D" id="1.20.1280.50">
    <property type="match status" value="1"/>
</dbReference>
<feature type="domain" description="COI1 F-box" evidence="2">
    <location>
        <begin position="9"/>
        <end position="48"/>
    </location>
</feature>
<dbReference type="InterPro" id="IPR057207">
    <property type="entry name" value="FBXL15_LRR"/>
</dbReference>
<sequence length="551" mass="59778">MRGRDMINTHLPDELIVEVFRRLDSKVGRDACSLVCKRWLGLERLSRTTLRIGASGTADLFVRLLSRRFTNVKSVHVDERLSISFPVKMICCISMLQGRQKRRKGHAPSSKVDDGTKLSDSSETVESSCLSDAGLTLLGEGFPKLEKLSLIWCSNVSSVGLRSLAERCRSLRSLDLQGCYIGDQGLAAVGEFCKQLKDLSLRFCEGLTDAGLVELVLGCGKSLKSLSVAACAKIGDLSMEAVGAHCISLETLSLDSEFMQDRGLLAVARGCKILKVLKLQCVNVTDEVLKAVGVSCSSLEQLSLNSFQKFTDVNLTELALLYCQRISNSALLEIGKSCKLLQALHLVDCSSIGDDAICSIARGCRNLKKLHIRRCYEIGDAAIIAVGEYCKSLTDLSLRFCDRVGDEALIAVGQGCSLTHLNVSGCHQIGDDGIIAIARGCPRLSYLDVSVLQNLGDMAMAELGEGCPLLKDIVLSHCRQITDAGLSHLVRSCPMLESCHMVYCPRITSSGVATVVSGCPNMKKILVEKSKVSERTQRRAGSIISYLCLDL</sequence>
<dbReference type="SUPFAM" id="SSF52058">
    <property type="entry name" value="L domain-like"/>
    <property type="match status" value="1"/>
</dbReference>
<organism evidence="4 5">
    <name type="scientific">Punica granatum</name>
    <name type="common">Pomegranate</name>
    <dbReference type="NCBI Taxonomy" id="22663"/>
    <lineage>
        <taxon>Eukaryota</taxon>
        <taxon>Viridiplantae</taxon>
        <taxon>Streptophyta</taxon>
        <taxon>Embryophyta</taxon>
        <taxon>Tracheophyta</taxon>
        <taxon>Spermatophyta</taxon>
        <taxon>Magnoliopsida</taxon>
        <taxon>eudicotyledons</taxon>
        <taxon>Gunneridae</taxon>
        <taxon>Pentapetalae</taxon>
        <taxon>rosids</taxon>
        <taxon>malvids</taxon>
        <taxon>Myrtales</taxon>
        <taxon>Lythraceae</taxon>
        <taxon>Punica</taxon>
    </lineage>
</organism>
<evidence type="ECO:0000259" key="2">
    <source>
        <dbReference type="Pfam" id="PF18511"/>
    </source>
</evidence>
<feature type="domain" description="F-box/LRR-repeat protein 15-like leucin rich repeat" evidence="3">
    <location>
        <begin position="144"/>
        <end position="254"/>
    </location>
</feature>
<gene>
    <name evidence="5" type="primary">LOC116192969</name>
</gene>
<dbReference type="GO" id="GO:0031146">
    <property type="term" value="P:SCF-dependent proteasomal ubiquitin-dependent protein catabolic process"/>
    <property type="evidence" value="ECO:0007669"/>
    <property type="project" value="TreeGrafter"/>
</dbReference>
<dbReference type="Gene3D" id="3.80.10.10">
    <property type="entry name" value="Ribonuclease Inhibitor"/>
    <property type="match status" value="3"/>
</dbReference>
<dbReference type="GeneID" id="116192969"/>
<dbReference type="SMART" id="SM00367">
    <property type="entry name" value="LRR_CC"/>
    <property type="match status" value="14"/>
</dbReference>
<dbReference type="Pfam" id="PF25372">
    <property type="entry name" value="DUF7885"/>
    <property type="match status" value="2"/>
</dbReference>
<evidence type="ECO:0000313" key="4">
    <source>
        <dbReference type="Proteomes" id="UP000515151"/>
    </source>
</evidence>
<dbReference type="SUPFAM" id="SSF81383">
    <property type="entry name" value="F-box domain"/>
    <property type="match status" value="1"/>
</dbReference>
<dbReference type="FunFam" id="1.20.1280.50:FF:000023">
    <property type="entry name" value="F-box/LRR-repeat protein 4"/>
    <property type="match status" value="1"/>
</dbReference>
<dbReference type="AlphaFoldDB" id="A0A6P8C4A9"/>
<dbReference type="CDD" id="cd22159">
    <property type="entry name" value="F-box_AtTIR1-like"/>
    <property type="match status" value="1"/>
</dbReference>
<name>A0A6P8C4A9_PUNGR</name>
<proteinExistence type="predicted"/>
<dbReference type="InterPro" id="IPR041567">
    <property type="entry name" value="COI1_F-box"/>
</dbReference>
<accession>A0A6P8C4A9</accession>
<dbReference type="Pfam" id="PF18511">
    <property type="entry name" value="F-box_5"/>
    <property type="match status" value="1"/>
</dbReference>